<keyword evidence="1" id="KW-0479">Metal-binding</keyword>
<proteinExistence type="predicted"/>
<keyword evidence="1" id="KW-0862">Zinc</keyword>
<organism evidence="3 4">
    <name type="scientific">Araneus ventricosus</name>
    <name type="common">Orbweaver spider</name>
    <name type="synonym">Epeira ventricosa</name>
    <dbReference type="NCBI Taxonomy" id="182803"/>
    <lineage>
        <taxon>Eukaryota</taxon>
        <taxon>Metazoa</taxon>
        <taxon>Ecdysozoa</taxon>
        <taxon>Arthropoda</taxon>
        <taxon>Chelicerata</taxon>
        <taxon>Arachnida</taxon>
        <taxon>Araneae</taxon>
        <taxon>Araneomorphae</taxon>
        <taxon>Entelegynae</taxon>
        <taxon>Araneoidea</taxon>
        <taxon>Araneidae</taxon>
        <taxon>Araneus</taxon>
    </lineage>
</organism>
<name>A0A4Y2G0I3_ARAVE</name>
<evidence type="ECO:0000259" key="2">
    <source>
        <dbReference type="PROSITE" id="PS50158"/>
    </source>
</evidence>
<dbReference type="GO" id="GO:0008270">
    <property type="term" value="F:zinc ion binding"/>
    <property type="evidence" value="ECO:0007669"/>
    <property type="project" value="UniProtKB-KW"/>
</dbReference>
<dbReference type="Proteomes" id="UP000499080">
    <property type="component" value="Unassembled WGS sequence"/>
</dbReference>
<gene>
    <name evidence="3" type="ORF">AVEN_224822_1</name>
</gene>
<dbReference type="InterPro" id="IPR036875">
    <property type="entry name" value="Znf_CCHC_sf"/>
</dbReference>
<evidence type="ECO:0000313" key="4">
    <source>
        <dbReference type="Proteomes" id="UP000499080"/>
    </source>
</evidence>
<dbReference type="EMBL" id="BGPR01001128">
    <property type="protein sequence ID" value="GBM46256.1"/>
    <property type="molecule type" value="Genomic_DNA"/>
</dbReference>
<dbReference type="PROSITE" id="PS50158">
    <property type="entry name" value="ZF_CCHC"/>
    <property type="match status" value="1"/>
</dbReference>
<dbReference type="InterPro" id="IPR001878">
    <property type="entry name" value="Znf_CCHC"/>
</dbReference>
<keyword evidence="4" id="KW-1185">Reference proteome</keyword>
<dbReference type="SUPFAM" id="SSF57756">
    <property type="entry name" value="Retrovirus zinc finger-like domains"/>
    <property type="match status" value="1"/>
</dbReference>
<dbReference type="Gene3D" id="4.10.60.10">
    <property type="entry name" value="Zinc finger, CCHC-type"/>
    <property type="match status" value="1"/>
</dbReference>
<accession>A0A4Y2G0I3</accession>
<comment type="caution">
    <text evidence="3">The sequence shown here is derived from an EMBL/GenBank/DDBJ whole genome shotgun (WGS) entry which is preliminary data.</text>
</comment>
<dbReference type="OrthoDB" id="3863715at2759"/>
<protein>
    <recommendedName>
        <fullName evidence="2">CCHC-type domain-containing protein</fullName>
    </recommendedName>
</protein>
<evidence type="ECO:0000313" key="3">
    <source>
        <dbReference type="EMBL" id="GBM46256.1"/>
    </source>
</evidence>
<dbReference type="SMART" id="SM00343">
    <property type="entry name" value="ZnF_C2HC"/>
    <property type="match status" value="1"/>
</dbReference>
<feature type="domain" description="CCHC-type" evidence="2">
    <location>
        <begin position="22"/>
        <end position="37"/>
    </location>
</feature>
<keyword evidence="1" id="KW-0863">Zinc-finger</keyword>
<evidence type="ECO:0000256" key="1">
    <source>
        <dbReference type="PROSITE-ProRule" id="PRU00047"/>
    </source>
</evidence>
<dbReference type="GO" id="GO:0003676">
    <property type="term" value="F:nucleic acid binding"/>
    <property type="evidence" value="ECO:0007669"/>
    <property type="project" value="InterPro"/>
</dbReference>
<dbReference type="AlphaFoldDB" id="A0A4Y2G0I3"/>
<sequence>MTKKSDDPTRTTKFDRKPQPVCYSCGLKGHKSTQCTNKPHGKQCYGCKNFVNIHGICPQNSCNSVSKSDSKLATPARTVNQISAQNFSQNLVHVDPEFN</sequence>
<reference evidence="3 4" key="1">
    <citation type="journal article" date="2019" name="Sci. Rep.">
        <title>Orb-weaving spider Araneus ventricosus genome elucidates the spidroin gene catalogue.</title>
        <authorList>
            <person name="Kono N."/>
            <person name="Nakamura H."/>
            <person name="Ohtoshi R."/>
            <person name="Moran D.A.P."/>
            <person name="Shinohara A."/>
            <person name="Yoshida Y."/>
            <person name="Fujiwara M."/>
            <person name="Mori M."/>
            <person name="Tomita M."/>
            <person name="Arakawa K."/>
        </authorList>
    </citation>
    <scope>NUCLEOTIDE SEQUENCE [LARGE SCALE GENOMIC DNA]</scope>
</reference>